<dbReference type="AlphaFoldDB" id="A0A1P8F9M9"/>
<dbReference type="GO" id="GO:0016757">
    <property type="term" value="F:glycosyltransferase activity"/>
    <property type="evidence" value="ECO:0007669"/>
    <property type="project" value="TreeGrafter"/>
</dbReference>
<accession>A0A1P8F9M9</accession>
<organism evidence="3 4">
    <name type="scientific">Dehalogenimonas formicexedens</name>
    <dbReference type="NCBI Taxonomy" id="1839801"/>
    <lineage>
        <taxon>Bacteria</taxon>
        <taxon>Bacillati</taxon>
        <taxon>Chloroflexota</taxon>
        <taxon>Dehalococcoidia</taxon>
        <taxon>Dehalococcoidales</taxon>
        <taxon>Dehalococcoidaceae</taxon>
        <taxon>Dehalogenimonas</taxon>
    </lineage>
</organism>
<dbReference type="PANTHER" id="PTHR46401">
    <property type="entry name" value="GLYCOSYLTRANSFERASE WBBK-RELATED"/>
    <property type="match status" value="1"/>
</dbReference>
<evidence type="ECO:0000256" key="1">
    <source>
        <dbReference type="ARBA" id="ARBA00022679"/>
    </source>
</evidence>
<dbReference type="EMBL" id="CP018258">
    <property type="protein sequence ID" value="APV45148.1"/>
    <property type="molecule type" value="Genomic_DNA"/>
</dbReference>
<dbReference type="STRING" id="1839801.Dform_01829"/>
<dbReference type="Pfam" id="PF13439">
    <property type="entry name" value="Glyco_transf_4"/>
    <property type="match status" value="1"/>
</dbReference>
<protein>
    <submittedName>
        <fullName evidence="3">Glycosyltransferase involved in cell wall bisynthesis</fullName>
    </submittedName>
</protein>
<reference evidence="4" key="1">
    <citation type="submission" date="2016-11" db="EMBL/GenBank/DDBJ databases">
        <title>Dehalogenimonas formicexedens sp. nov., a chlorinated alkane respiring bacterium isolated from contaminated groundwater.</title>
        <authorList>
            <person name="Key T.A."/>
            <person name="Bowman K.S."/>
            <person name="Lee I."/>
            <person name="Chun J."/>
            <person name="Albuquerque L."/>
            <person name="da Costa M.S."/>
            <person name="Rainey F.A."/>
            <person name="Moe W.M."/>
        </authorList>
    </citation>
    <scope>NUCLEOTIDE SEQUENCE [LARGE SCALE GENOMIC DNA]</scope>
    <source>
        <strain evidence="4">NSZ-14</strain>
    </source>
</reference>
<dbReference type="PANTHER" id="PTHR46401:SF2">
    <property type="entry name" value="GLYCOSYLTRANSFERASE WBBK-RELATED"/>
    <property type="match status" value="1"/>
</dbReference>
<proteinExistence type="predicted"/>
<dbReference type="SUPFAM" id="SSF53756">
    <property type="entry name" value="UDP-Glycosyltransferase/glycogen phosphorylase"/>
    <property type="match status" value="1"/>
</dbReference>
<dbReference type="RefSeq" id="WP_225973753.1">
    <property type="nucleotide sequence ID" value="NZ_CP018258.1"/>
</dbReference>
<gene>
    <name evidence="3" type="ORF">Dform_01829</name>
</gene>
<dbReference type="KEGG" id="dfo:Dform_01829"/>
<dbReference type="GO" id="GO:0009103">
    <property type="term" value="P:lipopolysaccharide biosynthetic process"/>
    <property type="evidence" value="ECO:0007669"/>
    <property type="project" value="TreeGrafter"/>
</dbReference>
<keyword evidence="1 3" id="KW-0808">Transferase</keyword>
<keyword evidence="4" id="KW-1185">Reference proteome</keyword>
<feature type="domain" description="Glycosyltransferase subfamily 4-like N-terminal" evidence="2">
    <location>
        <begin position="116"/>
        <end position="231"/>
    </location>
</feature>
<evidence type="ECO:0000313" key="4">
    <source>
        <dbReference type="Proteomes" id="UP000185934"/>
    </source>
</evidence>
<sequence>MHNTSDNIIIVISYHYRPSQSIAATRLSKLCKYLSRLGWQPIVITADNDPRESEHLEPNVYKIKYHQLRVTNREKKGPTKARRISASGRSLIGKMVTIGKSFIASVVSLPLIRTVAEEPFWYFGALKRAMSLLKNTGAQIVFSSYGPAASHLVASRLKSKGVYWVAEYRDLWSQNPYVRKAQPFTYLEKKWEQRIIRNCDQIVAISEPMARDLQVLHKKNVSVVTSGFDPEDYPLHKRKSNKFIITYTGSVYKGKRDPTALFQAVHKLYQEGQIDPNSFEIRFIGNESLSYVKNLLKSYQIEKMVSFHEMISYAESISAQSESTVLLLLSWNNPSDAGTYSGKVFEYLGAGRPILACSIFPQGSIQRLLVDTGCGIIANEVDEIFKILSVWLHEFFDDGVIRSYYNPKQDIIESYSWASQALNLSKVLQRYKSVTGNTIIHQNQRNHE</sequence>
<name>A0A1P8F9M9_9CHLR</name>
<dbReference type="Gene3D" id="3.40.50.2000">
    <property type="entry name" value="Glycogen Phosphorylase B"/>
    <property type="match status" value="2"/>
</dbReference>
<dbReference type="Proteomes" id="UP000185934">
    <property type="component" value="Chromosome"/>
</dbReference>
<evidence type="ECO:0000259" key="2">
    <source>
        <dbReference type="Pfam" id="PF13439"/>
    </source>
</evidence>
<evidence type="ECO:0000313" key="3">
    <source>
        <dbReference type="EMBL" id="APV45148.1"/>
    </source>
</evidence>
<dbReference type="InterPro" id="IPR028098">
    <property type="entry name" value="Glyco_trans_4-like_N"/>
</dbReference>